<accession>A0A1F5P6Q6</accession>
<evidence type="ECO:0000313" key="3">
    <source>
        <dbReference type="Proteomes" id="UP000176786"/>
    </source>
</evidence>
<dbReference type="STRING" id="1817832.A3J48_04625"/>
<sequence>MTEEQQLQIERLKNYNTYLGNTIWARMNTFPIISSLAATLLVVATFNSNLIEPTLFVRILLSILLALIPFSLTVFYKQTDEAEKQTVAAIEELGGSAVKKYVAKLNRKSISGYYHWIFTSILWVIIFCLIALILNAKIS</sequence>
<proteinExistence type="predicted"/>
<organism evidence="2 3">
    <name type="scientific">Candidatus Doudnabacteria bacterium RIFCSPHIGHO2_02_FULL_46_11</name>
    <dbReference type="NCBI Taxonomy" id="1817832"/>
    <lineage>
        <taxon>Bacteria</taxon>
        <taxon>Candidatus Doudnaibacteriota</taxon>
    </lineage>
</organism>
<comment type="caution">
    <text evidence="2">The sequence shown here is derived from an EMBL/GenBank/DDBJ whole genome shotgun (WGS) entry which is preliminary data.</text>
</comment>
<evidence type="ECO:0000313" key="2">
    <source>
        <dbReference type="EMBL" id="OGE85573.1"/>
    </source>
</evidence>
<keyword evidence="1" id="KW-0812">Transmembrane</keyword>
<dbReference type="Proteomes" id="UP000176786">
    <property type="component" value="Unassembled WGS sequence"/>
</dbReference>
<name>A0A1F5P6Q6_9BACT</name>
<keyword evidence="1" id="KW-0472">Membrane</keyword>
<reference evidence="2 3" key="1">
    <citation type="journal article" date="2016" name="Nat. Commun.">
        <title>Thousands of microbial genomes shed light on interconnected biogeochemical processes in an aquifer system.</title>
        <authorList>
            <person name="Anantharaman K."/>
            <person name="Brown C.T."/>
            <person name="Hug L.A."/>
            <person name="Sharon I."/>
            <person name="Castelle C.J."/>
            <person name="Probst A.J."/>
            <person name="Thomas B.C."/>
            <person name="Singh A."/>
            <person name="Wilkins M.J."/>
            <person name="Karaoz U."/>
            <person name="Brodie E.L."/>
            <person name="Williams K.H."/>
            <person name="Hubbard S.S."/>
            <person name="Banfield J.F."/>
        </authorList>
    </citation>
    <scope>NUCLEOTIDE SEQUENCE [LARGE SCALE GENOMIC DNA]</scope>
</reference>
<feature type="transmembrane region" description="Helical" evidence="1">
    <location>
        <begin position="23"/>
        <end position="43"/>
    </location>
</feature>
<dbReference type="EMBL" id="MFES01000025">
    <property type="protein sequence ID" value="OGE85573.1"/>
    <property type="molecule type" value="Genomic_DNA"/>
</dbReference>
<feature type="transmembrane region" description="Helical" evidence="1">
    <location>
        <begin position="55"/>
        <end position="76"/>
    </location>
</feature>
<protein>
    <submittedName>
        <fullName evidence="2">Uncharacterized protein</fullName>
    </submittedName>
</protein>
<keyword evidence="1" id="KW-1133">Transmembrane helix</keyword>
<gene>
    <name evidence="2" type="ORF">A3J48_04625</name>
</gene>
<evidence type="ECO:0000256" key="1">
    <source>
        <dbReference type="SAM" id="Phobius"/>
    </source>
</evidence>
<feature type="transmembrane region" description="Helical" evidence="1">
    <location>
        <begin position="113"/>
        <end position="134"/>
    </location>
</feature>
<dbReference type="AlphaFoldDB" id="A0A1F5P6Q6"/>